<dbReference type="OrthoDB" id="3261737at2759"/>
<evidence type="ECO:0000313" key="7">
    <source>
        <dbReference type="RefSeq" id="XP_010260570.1"/>
    </source>
</evidence>
<evidence type="ECO:0000256" key="2">
    <source>
        <dbReference type="ARBA" id="ARBA00009182"/>
    </source>
</evidence>
<dbReference type="Pfam" id="PF16114">
    <property type="entry name" value="Citrate_bind"/>
    <property type="match status" value="1"/>
</dbReference>
<keyword evidence="6" id="KW-1185">Reference proteome</keyword>
<comment type="subcellular location">
    <subcellularLocation>
        <location evidence="1">Cytoplasm</location>
        <location evidence="1">Cytosol</location>
    </subcellularLocation>
</comment>
<evidence type="ECO:0000256" key="4">
    <source>
        <dbReference type="SAM" id="Phobius"/>
    </source>
</evidence>
<feature type="transmembrane region" description="Helical" evidence="4">
    <location>
        <begin position="12"/>
        <end position="29"/>
    </location>
</feature>
<feature type="domain" description="ATP-citrate synthase citrate-binding" evidence="5">
    <location>
        <begin position="94"/>
        <end position="128"/>
    </location>
</feature>
<dbReference type="GO" id="GO:0005829">
    <property type="term" value="C:cytosol"/>
    <property type="evidence" value="ECO:0007669"/>
    <property type="project" value="UniProtKB-SubCell"/>
</dbReference>
<comment type="similarity">
    <text evidence="2">Belongs to the succinate/malate CoA ligase beta subunit family.</text>
</comment>
<keyword evidence="4" id="KW-0472">Membrane</keyword>
<dbReference type="AlphaFoldDB" id="A0A1U8A6J5"/>
<evidence type="ECO:0000259" key="5">
    <source>
        <dbReference type="Pfam" id="PF16114"/>
    </source>
</evidence>
<sequence>MFQIFIKPLKRVYQITMLLIVMVLFRLLTHQLPKVLKSKNLFPGEDLQDHHWAMKFSFIEACPTDCYTSFGGSRQNWRVHKRCIGLIKLCYTFQTSTSLKFTVLNPKGRIGTMVAGGGASVIYADIVMVR</sequence>
<gene>
    <name evidence="7" type="primary">LOC104599650</name>
</gene>
<keyword evidence="4" id="KW-0812">Transmembrane</keyword>
<comment type="subunit">
    <text evidence="3">Heterooctamer of 4 alpha and 4 beta chains.</text>
</comment>
<accession>A0A1U8A6J5</accession>
<dbReference type="GeneID" id="104599650"/>
<dbReference type="SUPFAM" id="SSF52210">
    <property type="entry name" value="Succinyl-CoA synthetase domains"/>
    <property type="match status" value="1"/>
</dbReference>
<dbReference type="Gene3D" id="3.40.50.261">
    <property type="entry name" value="Succinyl-CoA synthetase domains"/>
    <property type="match status" value="1"/>
</dbReference>
<dbReference type="InterPro" id="IPR032263">
    <property type="entry name" value="Citrate-bd"/>
</dbReference>
<dbReference type="RefSeq" id="XP_010260570.1">
    <property type="nucleotide sequence ID" value="XM_010262268.2"/>
</dbReference>
<keyword evidence="4" id="KW-1133">Transmembrane helix</keyword>
<proteinExistence type="inferred from homology"/>
<evidence type="ECO:0000313" key="6">
    <source>
        <dbReference type="Proteomes" id="UP000189703"/>
    </source>
</evidence>
<name>A0A1U8A6J5_NELNU</name>
<dbReference type="Proteomes" id="UP000189703">
    <property type="component" value="Unplaced"/>
</dbReference>
<protein>
    <submittedName>
        <fullName evidence="7">Uncharacterized protein LOC104599650 isoform X2</fullName>
    </submittedName>
</protein>
<dbReference type="InterPro" id="IPR016102">
    <property type="entry name" value="Succinyl-CoA_synth-like"/>
</dbReference>
<evidence type="ECO:0000256" key="1">
    <source>
        <dbReference type="ARBA" id="ARBA00004514"/>
    </source>
</evidence>
<organism evidence="6 7">
    <name type="scientific">Nelumbo nucifera</name>
    <name type="common">Sacred lotus</name>
    <dbReference type="NCBI Taxonomy" id="4432"/>
    <lineage>
        <taxon>Eukaryota</taxon>
        <taxon>Viridiplantae</taxon>
        <taxon>Streptophyta</taxon>
        <taxon>Embryophyta</taxon>
        <taxon>Tracheophyta</taxon>
        <taxon>Spermatophyta</taxon>
        <taxon>Magnoliopsida</taxon>
        <taxon>Proteales</taxon>
        <taxon>Nelumbonaceae</taxon>
        <taxon>Nelumbo</taxon>
    </lineage>
</organism>
<reference evidence="7" key="1">
    <citation type="submission" date="2025-08" db="UniProtKB">
        <authorList>
            <consortium name="RefSeq"/>
        </authorList>
    </citation>
    <scope>IDENTIFICATION</scope>
</reference>
<evidence type="ECO:0000256" key="3">
    <source>
        <dbReference type="ARBA" id="ARBA00011412"/>
    </source>
</evidence>